<dbReference type="AlphaFoldDB" id="A0A2G8SJZ4"/>
<accession>A0A2G8SJZ4</accession>
<reference evidence="2 3" key="1">
    <citation type="journal article" date="2015" name="Sci. Rep.">
        <title>Chromosome-level genome map provides insights into diverse defense mechanisms in the medicinal fungus Ganoderma sinense.</title>
        <authorList>
            <person name="Zhu Y."/>
            <person name="Xu J."/>
            <person name="Sun C."/>
            <person name="Zhou S."/>
            <person name="Xu H."/>
            <person name="Nelson D.R."/>
            <person name="Qian J."/>
            <person name="Song J."/>
            <person name="Luo H."/>
            <person name="Xiang L."/>
            <person name="Li Y."/>
            <person name="Xu Z."/>
            <person name="Ji A."/>
            <person name="Wang L."/>
            <person name="Lu S."/>
            <person name="Hayward A."/>
            <person name="Sun W."/>
            <person name="Li X."/>
            <person name="Schwartz D.C."/>
            <person name="Wang Y."/>
            <person name="Chen S."/>
        </authorList>
    </citation>
    <scope>NUCLEOTIDE SEQUENCE [LARGE SCALE GENOMIC DNA]</scope>
    <source>
        <strain evidence="2 3">ZZ0214-1</strain>
    </source>
</reference>
<evidence type="ECO:0000313" key="3">
    <source>
        <dbReference type="Proteomes" id="UP000230002"/>
    </source>
</evidence>
<evidence type="ECO:0000313" key="2">
    <source>
        <dbReference type="EMBL" id="PIL34084.1"/>
    </source>
</evidence>
<proteinExistence type="predicted"/>
<dbReference type="OrthoDB" id="2748701at2759"/>
<evidence type="ECO:0000256" key="1">
    <source>
        <dbReference type="SAM" id="MobiDB-lite"/>
    </source>
</evidence>
<protein>
    <submittedName>
        <fullName evidence="2">Uncharacterized protein</fullName>
    </submittedName>
</protein>
<organism evidence="2 3">
    <name type="scientific">Ganoderma sinense ZZ0214-1</name>
    <dbReference type="NCBI Taxonomy" id="1077348"/>
    <lineage>
        <taxon>Eukaryota</taxon>
        <taxon>Fungi</taxon>
        <taxon>Dikarya</taxon>
        <taxon>Basidiomycota</taxon>
        <taxon>Agaricomycotina</taxon>
        <taxon>Agaricomycetes</taxon>
        <taxon>Polyporales</taxon>
        <taxon>Polyporaceae</taxon>
        <taxon>Ganoderma</taxon>
    </lineage>
</organism>
<keyword evidence="3" id="KW-1185">Reference proteome</keyword>
<dbReference type="EMBL" id="AYKW01000006">
    <property type="protein sequence ID" value="PIL34084.1"/>
    <property type="molecule type" value="Genomic_DNA"/>
</dbReference>
<gene>
    <name evidence="2" type="ORF">GSI_03795</name>
</gene>
<dbReference type="Proteomes" id="UP000230002">
    <property type="component" value="Unassembled WGS sequence"/>
</dbReference>
<feature type="compositionally biased region" description="Low complexity" evidence="1">
    <location>
        <begin position="80"/>
        <end position="92"/>
    </location>
</feature>
<dbReference type="STRING" id="1077348.A0A2G8SJZ4"/>
<feature type="region of interest" description="Disordered" evidence="1">
    <location>
        <begin position="72"/>
        <end position="99"/>
    </location>
</feature>
<comment type="caution">
    <text evidence="2">The sequence shown here is derived from an EMBL/GenBank/DDBJ whole genome shotgun (WGS) entry which is preliminary data.</text>
</comment>
<sequence length="491" mass="54315">MKDVQEIPYDIWRLIFEYTCTDGGLSGCALARTSKTLRALSASTRFYSLTLSSITEVKNFLVCLERIHRAEHAPSPPTQGSSSTNRDSSGTSANAESSNPAGAHPIHHLLIAFLPDTCDAPQRAFRRWTDYARDERGLVFQLANDHKAWAAHKAHWNRECVLHVSRLLQLAAPTLRSLAVLQCAEIRLPLVHYQPHRFPFLRELTLLADDRLFVRAPGGGALVPNQNDPSDFDLHGVPEGLPPLGAAPFPALTHLHVVCAGPKLHPWEKTLPMWSAIAPAVTHLRISQAGARTPAVLAEMLGVPPLPTPPEDGIGESEVAEGEEPLAAVQAQEPEPEPSYPSLETVIVQMSSARKTNRAEDPSLRELQHIADVCEAEGGHAPRVAILRGRTYVPGYWESRLKWEWQSRMVGGGGCWTEDEDHENVWKDFSGVEQPKRSKKSRNKVSISIRETREESSEASAAEAGKPGKKWWKVLANGVPRLNRRRSMTVK</sequence>
<name>A0A2G8SJZ4_9APHY</name>
<feature type="region of interest" description="Disordered" evidence="1">
    <location>
        <begin position="432"/>
        <end position="470"/>
    </location>
</feature>